<name>A0A8S2PJX1_9BILA</name>
<feature type="region of interest" description="Disordered" evidence="1">
    <location>
        <begin position="1"/>
        <end position="24"/>
    </location>
</feature>
<gene>
    <name evidence="2" type="ORF">GIL414_LOCUS14372</name>
</gene>
<reference evidence="2" key="1">
    <citation type="submission" date="2021-02" db="EMBL/GenBank/DDBJ databases">
        <authorList>
            <person name="Nowell W R."/>
        </authorList>
    </citation>
    <scope>NUCLEOTIDE SEQUENCE</scope>
</reference>
<evidence type="ECO:0000256" key="1">
    <source>
        <dbReference type="SAM" id="MobiDB-lite"/>
    </source>
</evidence>
<feature type="non-terminal residue" evidence="2">
    <location>
        <position position="1"/>
    </location>
</feature>
<evidence type="ECO:0000313" key="2">
    <source>
        <dbReference type="EMBL" id="CAF4049792.1"/>
    </source>
</evidence>
<accession>A0A8S2PJX1</accession>
<dbReference type="Proteomes" id="UP000681720">
    <property type="component" value="Unassembled WGS sequence"/>
</dbReference>
<dbReference type="AlphaFoldDB" id="A0A8S2PJX1"/>
<evidence type="ECO:0000313" key="3">
    <source>
        <dbReference type="Proteomes" id="UP000681720"/>
    </source>
</evidence>
<sequence length="236" mass="27319">PFKDSSTLSTSRGSQSSSTAIPRIPLQKNSVDYKTLTSETPKKRFAMPFPDMNRFLSTSHRLHRHKSSSMSGTTASNKKHDFHAYLCSISKDSEEMSNFLNIFVEEYGQHPAFNILESCEQVVKRDELKLNNNENNSLESVIRLNQLSQFCSNRSRSSFTKRWEHTVEGPISIDFIHQMLESRKVQSYPYPAEIDPYLVTKQKEKSDHNDREHRRDQITNKNIAMAFVIVQRMAKL</sequence>
<proteinExistence type="predicted"/>
<comment type="caution">
    <text evidence="2">The sequence shown here is derived from an EMBL/GenBank/DDBJ whole genome shotgun (WGS) entry which is preliminary data.</text>
</comment>
<feature type="compositionally biased region" description="Low complexity" evidence="1">
    <location>
        <begin position="1"/>
        <end position="19"/>
    </location>
</feature>
<dbReference type="EMBL" id="CAJOBJ010006059">
    <property type="protein sequence ID" value="CAF4049792.1"/>
    <property type="molecule type" value="Genomic_DNA"/>
</dbReference>
<protein>
    <submittedName>
        <fullName evidence="2">Uncharacterized protein</fullName>
    </submittedName>
</protein>
<organism evidence="2 3">
    <name type="scientific">Rotaria magnacalcarata</name>
    <dbReference type="NCBI Taxonomy" id="392030"/>
    <lineage>
        <taxon>Eukaryota</taxon>
        <taxon>Metazoa</taxon>
        <taxon>Spiralia</taxon>
        <taxon>Gnathifera</taxon>
        <taxon>Rotifera</taxon>
        <taxon>Eurotatoria</taxon>
        <taxon>Bdelloidea</taxon>
        <taxon>Philodinida</taxon>
        <taxon>Philodinidae</taxon>
        <taxon>Rotaria</taxon>
    </lineage>
</organism>